<accession>A0AAW0FKP9</accession>
<dbReference type="EMBL" id="JASBNA010000093">
    <property type="protein sequence ID" value="KAK7677230.1"/>
    <property type="molecule type" value="Genomic_DNA"/>
</dbReference>
<proteinExistence type="predicted"/>
<name>A0AAW0FKP9_9APHY</name>
<gene>
    <name evidence="1" type="ORF">QCA50_019824</name>
</gene>
<dbReference type="Proteomes" id="UP001385951">
    <property type="component" value="Unassembled WGS sequence"/>
</dbReference>
<protein>
    <submittedName>
        <fullName evidence="1">Uncharacterized protein</fullName>
    </submittedName>
</protein>
<keyword evidence="2" id="KW-1185">Reference proteome</keyword>
<evidence type="ECO:0000313" key="1">
    <source>
        <dbReference type="EMBL" id="KAK7677230.1"/>
    </source>
</evidence>
<dbReference type="AlphaFoldDB" id="A0AAW0FKP9"/>
<reference evidence="1 2" key="1">
    <citation type="submission" date="2022-09" db="EMBL/GenBank/DDBJ databases">
        <authorList>
            <person name="Palmer J.M."/>
        </authorList>
    </citation>
    <scope>NUCLEOTIDE SEQUENCE [LARGE SCALE GENOMIC DNA]</scope>
    <source>
        <strain evidence="1 2">DSM 7382</strain>
    </source>
</reference>
<sequence length="109" mass="12549">MFSGAALLQIWTSKDITKTFLQAMKIYRILELFLSRPSMYTDEGNNIVQDHNNISSRRIKLMTICYAKVRLYPYLLTLRCLATPSYPRSSESMIPTSTLFPHDVPQPST</sequence>
<comment type="caution">
    <text evidence="1">The sequence shown here is derived from an EMBL/GenBank/DDBJ whole genome shotgun (WGS) entry which is preliminary data.</text>
</comment>
<organism evidence="1 2">
    <name type="scientific">Cerrena zonata</name>
    <dbReference type="NCBI Taxonomy" id="2478898"/>
    <lineage>
        <taxon>Eukaryota</taxon>
        <taxon>Fungi</taxon>
        <taxon>Dikarya</taxon>
        <taxon>Basidiomycota</taxon>
        <taxon>Agaricomycotina</taxon>
        <taxon>Agaricomycetes</taxon>
        <taxon>Polyporales</taxon>
        <taxon>Cerrenaceae</taxon>
        <taxon>Cerrena</taxon>
    </lineage>
</organism>
<evidence type="ECO:0000313" key="2">
    <source>
        <dbReference type="Proteomes" id="UP001385951"/>
    </source>
</evidence>